<accession>A0A1Y0IFG8</accession>
<gene>
    <name evidence="1" type="ORF">OLMES_5013</name>
</gene>
<dbReference type="EMBL" id="CP021425">
    <property type="protein sequence ID" value="ARU59000.1"/>
    <property type="molecule type" value="Genomic_DNA"/>
</dbReference>
<proteinExistence type="predicted"/>
<dbReference type="AlphaFoldDB" id="A0A1Y0IFG8"/>
<dbReference type="Proteomes" id="UP000196027">
    <property type="component" value="Chromosome"/>
</dbReference>
<evidence type="ECO:0000313" key="2">
    <source>
        <dbReference type="Proteomes" id="UP000196027"/>
    </source>
</evidence>
<sequence>MPIAGFCKSVFRSAHRVVINLLVLAVFGLTLFCMLLQSKPVAESADVPSAEAMSSIKRRLSLTVVNYPRSFVAFRGTDLHSLASMASYTLKPLLFGVDLNHTKLKLNTSLAVVPGTRYLNLSCSVEAHPQQQPISGLASVVRSEAVDETSPGLILERCELGGIAFSGEDIRWAVNLVAGMLLGKDVEPIIERFLNTSRLDRGVLWVRQVSRPQLKQMVSRSAELPLGLSALLSGGQSLTLAQLQPYFNVIESVRTESGAKPVSLTRFIQPLFAEANRRAQRADPALENRAAFWALMLGLADAKFTALLGLETLPIRSVQQGTLGGRKDLALHFLYSAAIKAFSKAQVSFSVGELKEILDSGIGGSGFSFQDLAADRAGVHFADVVLSEKSAAESQWVLAHADSESSYFVLDQVLPEGLTEREFRDHFDSVKSSAYHKVIQRIDQDLLSLPLYLRVSG</sequence>
<dbReference type="KEGG" id="ome:OLMES_5013"/>
<organism evidence="1 2">
    <name type="scientific">Oleiphilus messinensis</name>
    <dbReference type="NCBI Taxonomy" id="141451"/>
    <lineage>
        <taxon>Bacteria</taxon>
        <taxon>Pseudomonadati</taxon>
        <taxon>Pseudomonadota</taxon>
        <taxon>Gammaproteobacteria</taxon>
        <taxon>Oceanospirillales</taxon>
        <taxon>Oleiphilaceae</taxon>
        <taxon>Oleiphilus</taxon>
    </lineage>
</organism>
<name>A0A1Y0IFG8_9GAMM</name>
<evidence type="ECO:0000313" key="1">
    <source>
        <dbReference type="EMBL" id="ARU59000.1"/>
    </source>
</evidence>
<protein>
    <submittedName>
        <fullName evidence="1">Uncharacterized protein</fullName>
    </submittedName>
</protein>
<keyword evidence="2" id="KW-1185">Reference proteome</keyword>
<reference evidence="1 2" key="1">
    <citation type="submission" date="2017-05" db="EMBL/GenBank/DDBJ databases">
        <title>Genomic insights into alkan degradation activity of Oleiphilus messinensis.</title>
        <authorList>
            <person name="Kozyavkin S.A."/>
            <person name="Slesarev A.I."/>
            <person name="Golyshin P.N."/>
            <person name="Korzhenkov A."/>
            <person name="Golyshina O.N."/>
            <person name="Toshchakov S.V."/>
        </authorList>
    </citation>
    <scope>NUCLEOTIDE SEQUENCE [LARGE SCALE GENOMIC DNA]</scope>
    <source>
        <strain evidence="1 2">ME102</strain>
    </source>
</reference>